<keyword evidence="3" id="KW-0539">Nucleus</keyword>
<comment type="caution">
    <text evidence="4">The sequence shown here is derived from an EMBL/GenBank/DDBJ whole genome shotgun (WGS) entry which is preliminary data.</text>
</comment>
<accession>A0AAV7KMQ0</accession>
<comment type="subcellular location">
    <subcellularLocation>
        <location evidence="1">Nucleus</location>
    </subcellularLocation>
</comment>
<evidence type="ECO:0000256" key="2">
    <source>
        <dbReference type="ARBA" id="ARBA00008044"/>
    </source>
</evidence>
<dbReference type="Pfam" id="PF09766">
    <property type="entry name" value="FmiP_Thoc5"/>
    <property type="match status" value="1"/>
</dbReference>
<organism evidence="4 5">
    <name type="scientific">Oopsacas minuta</name>
    <dbReference type="NCBI Taxonomy" id="111878"/>
    <lineage>
        <taxon>Eukaryota</taxon>
        <taxon>Metazoa</taxon>
        <taxon>Porifera</taxon>
        <taxon>Hexactinellida</taxon>
        <taxon>Hexasterophora</taxon>
        <taxon>Lyssacinosida</taxon>
        <taxon>Leucopsacidae</taxon>
        <taxon>Oopsacas</taxon>
    </lineage>
</organism>
<reference evidence="4 5" key="1">
    <citation type="journal article" date="2023" name="BMC Biol.">
        <title>The compact genome of the sponge Oopsacas minuta (Hexactinellida) is lacking key metazoan core genes.</title>
        <authorList>
            <person name="Santini S."/>
            <person name="Schenkelaars Q."/>
            <person name="Jourda C."/>
            <person name="Duchesne M."/>
            <person name="Belahbib H."/>
            <person name="Rocher C."/>
            <person name="Selva M."/>
            <person name="Riesgo A."/>
            <person name="Vervoort M."/>
            <person name="Leys S.P."/>
            <person name="Kodjabachian L."/>
            <person name="Le Bivic A."/>
            <person name="Borchiellini C."/>
            <person name="Claverie J.M."/>
            <person name="Renard E."/>
        </authorList>
    </citation>
    <scope>NUCLEOTIDE SEQUENCE [LARGE SCALE GENOMIC DNA]</scope>
    <source>
        <strain evidence="4">SPO-2</strain>
    </source>
</reference>
<protein>
    <submittedName>
        <fullName evidence="4">Uncharacterized protein</fullName>
    </submittedName>
</protein>
<sequence>MSYTHEEANSFSQFKQLAEDLRMKMEEIHTITPSARKRFIEENTESGNIQILLSEILSCHNKCVAQRDQIEDEFQNEQEMSDSANDKLLESELHLQILKDEVNDLKRFRALGDGGSNPNEVIRTKLQERAKLTTRMEQLKLEEMNAAHSLLGRKAEYDKLNSKLSHLQEFFPLFSQSQPIYSETVAAMGQGMIPQEVYKLPLPLFMIYMRLTIYVINRMDPELECVVQESENNSTDSNTAVPHAYSIVLRYNQKQIAFYYHPGLQVISVRHNLPTQYGILIGLYPNDNGNVSPNPSTYYLLKTAIPTLSMDELVSGGHTGRMYRWSQVLAGLFFYPENQNELTIQVTSFDVIHQLDIVLSEAV</sequence>
<dbReference type="AlphaFoldDB" id="A0AAV7KMQ0"/>
<evidence type="ECO:0000313" key="5">
    <source>
        <dbReference type="Proteomes" id="UP001165289"/>
    </source>
</evidence>
<name>A0AAV7KMQ0_9METZ</name>
<evidence type="ECO:0000313" key="4">
    <source>
        <dbReference type="EMBL" id="KAI6661001.1"/>
    </source>
</evidence>
<gene>
    <name evidence="4" type="ORF">LOD99_13724</name>
</gene>
<dbReference type="GO" id="GO:0005634">
    <property type="term" value="C:nucleus"/>
    <property type="evidence" value="ECO:0007669"/>
    <property type="project" value="UniProtKB-SubCell"/>
</dbReference>
<evidence type="ECO:0000256" key="3">
    <source>
        <dbReference type="ARBA" id="ARBA00023242"/>
    </source>
</evidence>
<dbReference type="Proteomes" id="UP001165289">
    <property type="component" value="Unassembled WGS sequence"/>
</dbReference>
<dbReference type="EMBL" id="JAKMXF010000022">
    <property type="protein sequence ID" value="KAI6661001.1"/>
    <property type="molecule type" value="Genomic_DNA"/>
</dbReference>
<proteinExistence type="inferred from homology"/>
<comment type="similarity">
    <text evidence="2">Belongs to the THOC5 family.</text>
</comment>
<evidence type="ECO:0000256" key="1">
    <source>
        <dbReference type="ARBA" id="ARBA00004123"/>
    </source>
</evidence>
<dbReference type="InterPro" id="IPR019163">
    <property type="entry name" value="THO_Thoc5"/>
</dbReference>
<keyword evidence="5" id="KW-1185">Reference proteome</keyword>